<dbReference type="Proteomes" id="UP001228905">
    <property type="component" value="Unassembled WGS sequence"/>
</dbReference>
<comment type="caution">
    <text evidence="1">The sequence shown here is derived from an EMBL/GenBank/DDBJ whole genome shotgun (WGS) entry which is preliminary data.</text>
</comment>
<keyword evidence="2" id="KW-1185">Reference proteome</keyword>
<dbReference type="RefSeq" id="WP_307344442.1">
    <property type="nucleotide sequence ID" value="NZ_JAUSVS010000001.1"/>
</dbReference>
<name>A0ABU0IMP7_9CAUL</name>
<reference evidence="1 2" key="1">
    <citation type="submission" date="2023-07" db="EMBL/GenBank/DDBJ databases">
        <title>Genomic Encyclopedia of Type Strains, Phase IV (KMG-IV): sequencing the most valuable type-strain genomes for metagenomic binning, comparative biology and taxonomic classification.</title>
        <authorList>
            <person name="Goeker M."/>
        </authorList>
    </citation>
    <scope>NUCLEOTIDE SEQUENCE [LARGE SCALE GENOMIC DNA]</scope>
    <source>
        <strain evidence="1 2">DSM 18695</strain>
    </source>
</reference>
<accession>A0ABU0IMP7</accession>
<sequence>MNDAVIKEIRRADGKRRVSILRRHGLYTFVEDADGDTFTYEAWPALAEGGLYDSPGAAEREARARIAWLAQQESGEGPPC</sequence>
<evidence type="ECO:0000313" key="1">
    <source>
        <dbReference type="EMBL" id="MDQ0462269.1"/>
    </source>
</evidence>
<dbReference type="EMBL" id="JAUSVS010000001">
    <property type="protein sequence ID" value="MDQ0462269.1"/>
    <property type="molecule type" value="Genomic_DNA"/>
</dbReference>
<evidence type="ECO:0000313" key="2">
    <source>
        <dbReference type="Proteomes" id="UP001228905"/>
    </source>
</evidence>
<proteinExistence type="predicted"/>
<gene>
    <name evidence="1" type="ORF">QO010_000017</name>
</gene>
<organism evidence="1 2">
    <name type="scientific">Caulobacter ginsengisoli</name>
    <dbReference type="NCBI Taxonomy" id="400775"/>
    <lineage>
        <taxon>Bacteria</taxon>
        <taxon>Pseudomonadati</taxon>
        <taxon>Pseudomonadota</taxon>
        <taxon>Alphaproteobacteria</taxon>
        <taxon>Caulobacterales</taxon>
        <taxon>Caulobacteraceae</taxon>
        <taxon>Caulobacter</taxon>
    </lineage>
</organism>
<protein>
    <submittedName>
        <fullName evidence="1">Uncharacterized protein</fullName>
    </submittedName>
</protein>